<protein>
    <submittedName>
        <fullName evidence="1">Uncharacterized protein</fullName>
    </submittedName>
</protein>
<dbReference type="RefSeq" id="WP_237609008.1">
    <property type="nucleotide sequence ID" value="NZ_JAIRBB010000014.1"/>
</dbReference>
<gene>
    <name evidence="1" type="ORF">K8344_12420</name>
</gene>
<organism evidence="1 2">
    <name type="scientific">Aequorivita xiaoshiensis</name>
    <dbReference type="NCBI Taxonomy" id="2874476"/>
    <lineage>
        <taxon>Bacteria</taxon>
        <taxon>Pseudomonadati</taxon>
        <taxon>Bacteroidota</taxon>
        <taxon>Flavobacteriia</taxon>
        <taxon>Flavobacteriales</taxon>
        <taxon>Flavobacteriaceae</taxon>
        <taxon>Aequorivita</taxon>
    </lineage>
</organism>
<dbReference type="AlphaFoldDB" id="A0A9X1R443"/>
<comment type="caution">
    <text evidence="1">The sequence shown here is derived from an EMBL/GenBank/DDBJ whole genome shotgun (WGS) entry which is preliminary data.</text>
</comment>
<dbReference type="EMBL" id="JAIRBB010000014">
    <property type="protein sequence ID" value="MCG2431929.1"/>
    <property type="molecule type" value="Genomic_DNA"/>
</dbReference>
<keyword evidence="2" id="KW-1185">Reference proteome</keyword>
<proteinExistence type="predicted"/>
<dbReference type="Proteomes" id="UP001139462">
    <property type="component" value="Unassembled WGS sequence"/>
</dbReference>
<accession>A0A9X1R443</accession>
<reference evidence="1" key="1">
    <citation type="submission" date="2021-09" db="EMBL/GenBank/DDBJ databases">
        <title>Genome of Aequorivita sp. strain F64183.</title>
        <authorList>
            <person name="Wang Y."/>
        </authorList>
    </citation>
    <scope>NUCLEOTIDE SEQUENCE</scope>
    <source>
        <strain evidence="1">F64183</strain>
    </source>
</reference>
<name>A0A9X1R443_9FLAO</name>
<evidence type="ECO:0000313" key="2">
    <source>
        <dbReference type="Proteomes" id="UP001139462"/>
    </source>
</evidence>
<evidence type="ECO:0000313" key="1">
    <source>
        <dbReference type="EMBL" id="MCG2431929.1"/>
    </source>
</evidence>
<sequence length="215" mass="24976">MEHLILSIKERELHISNFLEVFKTLCDEELIGAYKNALKTNTGGEHLQGLRIQAMRKAIFRRLNKTPVDFKDTVLSTNENSDIPNLSVEIKDPKIQIVKEIKKKFTTKTDTESQVIVHIDSGPYRDSQRLRIWDNTYLKCKQTARTSKLLFSENIAIYPKWSFVASGTIFSFTLIFENLPKECLSFDLIENIPEMGGFFFKGIRRNNPNVYHLRM</sequence>